<name>A0A9P4I4Y5_9PEZI</name>
<proteinExistence type="predicted"/>
<dbReference type="InterPro" id="IPR046347">
    <property type="entry name" value="bZIP_sf"/>
</dbReference>
<gene>
    <name evidence="2" type="ORF">NA57DRAFT_79715</name>
</gene>
<reference evidence="2" key="1">
    <citation type="journal article" date="2020" name="Stud. Mycol.">
        <title>101 Dothideomycetes genomes: a test case for predicting lifestyles and emergence of pathogens.</title>
        <authorList>
            <person name="Haridas S."/>
            <person name="Albert R."/>
            <person name="Binder M."/>
            <person name="Bloem J."/>
            <person name="Labutti K."/>
            <person name="Salamov A."/>
            <person name="Andreopoulos B."/>
            <person name="Baker S."/>
            <person name="Barry K."/>
            <person name="Bills G."/>
            <person name="Bluhm B."/>
            <person name="Cannon C."/>
            <person name="Castanera R."/>
            <person name="Culley D."/>
            <person name="Daum C."/>
            <person name="Ezra D."/>
            <person name="Gonzalez J."/>
            <person name="Henrissat B."/>
            <person name="Kuo A."/>
            <person name="Liang C."/>
            <person name="Lipzen A."/>
            <person name="Lutzoni F."/>
            <person name="Magnuson J."/>
            <person name="Mondo S."/>
            <person name="Nolan M."/>
            <person name="Ohm R."/>
            <person name="Pangilinan J."/>
            <person name="Park H.-J."/>
            <person name="Ramirez L."/>
            <person name="Alfaro M."/>
            <person name="Sun H."/>
            <person name="Tritt A."/>
            <person name="Yoshinaga Y."/>
            <person name="Zwiers L.-H."/>
            <person name="Turgeon B."/>
            <person name="Goodwin S."/>
            <person name="Spatafora J."/>
            <person name="Crous P."/>
            <person name="Grigoriev I."/>
        </authorList>
    </citation>
    <scope>NUCLEOTIDE SEQUENCE</scope>
    <source>
        <strain evidence="2">CBS 133067</strain>
    </source>
</reference>
<dbReference type="OrthoDB" id="5973539at2759"/>
<feature type="compositionally biased region" description="Polar residues" evidence="1">
    <location>
        <begin position="83"/>
        <end position="102"/>
    </location>
</feature>
<dbReference type="PANTHER" id="PTHR38116:SF9">
    <property type="entry name" value="BZIP DOMAIN-CONTAINING PROTEIN"/>
    <property type="match status" value="1"/>
</dbReference>
<organism evidence="2 3">
    <name type="scientific">Rhizodiscina lignyota</name>
    <dbReference type="NCBI Taxonomy" id="1504668"/>
    <lineage>
        <taxon>Eukaryota</taxon>
        <taxon>Fungi</taxon>
        <taxon>Dikarya</taxon>
        <taxon>Ascomycota</taxon>
        <taxon>Pezizomycotina</taxon>
        <taxon>Dothideomycetes</taxon>
        <taxon>Pleosporomycetidae</taxon>
        <taxon>Aulographales</taxon>
        <taxon>Rhizodiscinaceae</taxon>
        <taxon>Rhizodiscina</taxon>
    </lineage>
</organism>
<feature type="region of interest" description="Disordered" evidence="1">
    <location>
        <begin position="82"/>
        <end position="103"/>
    </location>
</feature>
<evidence type="ECO:0000256" key="1">
    <source>
        <dbReference type="SAM" id="MobiDB-lite"/>
    </source>
</evidence>
<dbReference type="GO" id="GO:0003700">
    <property type="term" value="F:DNA-binding transcription factor activity"/>
    <property type="evidence" value="ECO:0007669"/>
    <property type="project" value="InterPro"/>
</dbReference>
<dbReference type="InterPro" id="IPR021833">
    <property type="entry name" value="DUF3425"/>
</dbReference>
<accession>A0A9P4I4Y5</accession>
<dbReference type="PANTHER" id="PTHR38116">
    <property type="entry name" value="CHROMOSOME 7, WHOLE GENOME SHOTGUN SEQUENCE"/>
    <property type="match status" value="1"/>
</dbReference>
<comment type="caution">
    <text evidence="2">The sequence shown here is derived from an EMBL/GenBank/DDBJ whole genome shotgun (WGS) entry which is preliminary data.</text>
</comment>
<dbReference type="CDD" id="cd14688">
    <property type="entry name" value="bZIP_YAP"/>
    <property type="match status" value="1"/>
</dbReference>
<evidence type="ECO:0008006" key="4">
    <source>
        <dbReference type="Google" id="ProtNLM"/>
    </source>
</evidence>
<keyword evidence="3" id="KW-1185">Reference proteome</keyword>
<dbReference type="EMBL" id="ML978132">
    <property type="protein sequence ID" value="KAF2095226.1"/>
    <property type="molecule type" value="Genomic_DNA"/>
</dbReference>
<dbReference type="AlphaFoldDB" id="A0A9P4I4Y5"/>
<feature type="compositionally biased region" description="Basic residues" evidence="1">
    <location>
        <begin position="31"/>
        <end position="40"/>
    </location>
</feature>
<protein>
    <recommendedName>
        <fullName evidence="4">BZIP domain-containing protein</fullName>
    </recommendedName>
</protein>
<dbReference type="Proteomes" id="UP000799772">
    <property type="component" value="Unassembled WGS sequence"/>
</dbReference>
<feature type="region of interest" description="Disordered" evidence="1">
    <location>
        <begin position="1"/>
        <end position="69"/>
    </location>
</feature>
<dbReference type="Pfam" id="PF11905">
    <property type="entry name" value="DUF3425"/>
    <property type="match status" value="1"/>
</dbReference>
<evidence type="ECO:0000313" key="2">
    <source>
        <dbReference type="EMBL" id="KAF2095226.1"/>
    </source>
</evidence>
<dbReference type="SUPFAM" id="SSF57959">
    <property type="entry name" value="Leucine zipper domain"/>
    <property type="match status" value="1"/>
</dbReference>
<sequence length="336" mass="37831">MARTSKETSSAEVPSPGDPDRKRMLNVLAQRRYRDRKRQKIASLEAQAKTSGACSRISDSSDENQSPQTAHDVLRAGSIDTFMFSTSNSPSNEGSAESTSEGGISLEQDGLLSFPDLPLTDGSQSNFSLDDTTNPLNFFSNTIAAPQVQEHELQPCQGQLNAQMAAANELSLDMLLDVPHMKVLQVSLSIARLIGCDQLLWDPAMRWTFNPRHADRLPLNYQPTEVQKRIPHHPMMDLLPWPSVRTKLISMFWLPVEMRHPNARDPMALMHLVGDMEDHTEGFRVEGANGLSEKEWEIGDAFFRNWWWAVDRAIIENTNTLREKRGARRLRLEAAP</sequence>
<evidence type="ECO:0000313" key="3">
    <source>
        <dbReference type="Proteomes" id="UP000799772"/>
    </source>
</evidence>